<dbReference type="Proteomes" id="UP000232060">
    <property type="component" value="Unassembled WGS sequence"/>
</dbReference>
<gene>
    <name evidence="2" type="ORF">CUC44_06140</name>
</gene>
<feature type="compositionally biased region" description="Basic and acidic residues" evidence="1">
    <location>
        <begin position="98"/>
        <end position="113"/>
    </location>
</feature>
<feature type="compositionally biased region" description="Polar residues" evidence="1">
    <location>
        <begin position="167"/>
        <end position="178"/>
    </location>
</feature>
<proteinExistence type="predicted"/>
<evidence type="ECO:0000313" key="3">
    <source>
        <dbReference type="Proteomes" id="UP000232060"/>
    </source>
</evidence>
<name>A0A2M8HCI0_9GAMM</name>
<dbReference type="EMBL" id="PGCP01000005">
    <property type="protein sequence ID" value="PJC94269.1"/>
    <property type="molecule type" value="Genomic_DNA"/>
</dbReference>
<protein>
    <submittedName>
        <fullName evidence="2">Type III secretion system needle length determinant</fullName>
    </submittedName>
</protein>
<dbReference type="NCBIfam" id="TIGR02514">
    <property type="entry name" value="type_III_yscP"/>
    <property type="match status" value="1"/>
</dbReference>
<organism evidence="2 3">
    <name type="scientific">Aeromonas lusitana</name>
    <dbReference type="NCBI Taxonomy" id="931529"/>
    <lineage>
        <taxon>Bacteria</taxon>
        <taxon>Pseudomonadati</taxon>
        <taxon>Pseudomonadota</taxon>
        <taxon>Gammaproteobacteria</taxon>
        <taxon>Aeromonadales</taxon>
        <taxon>Aeromonadaceae</taxon>
        <taxon>Aeromonas</taxon>
    </lineage>
</organism>
<feature type="region of interest" description="Disordered" evidence="1">
    <location>
        <begin position="166"/>
        <end position="234"/>
    </location>
</feature>
<sequence>MNRVTSIGGASLQPDESHLSQADRAQQARFERAMRPAREPKADPQPEWEQSARSERAMSPAREPRADLSQTEQLRLAREQGPMLKTDERPQTRAPSPLHHEPLEDGSRQDTHLEGLLPHRLQIEEKRHKAEQEPSTNLDTRQQEGDAGQEIQASMTLFLPLPAAPLSQWQTDPSSTTKAAGRQPSAEPHQESQMTIPPKPQEDTGLPGTNTFATEYEEDSPSEPVLTSPSQPIPPLARTPGELQLARVAIPDPSEALGRLLERLAVDIHLELGRAQRPPLLRLKLPELGELAIRIARHPGELQVEILATCQGQSQLNQGRNDLLDRLQRLYPGEQVSLDLFTRGDSEQGSRQRRSLYEEWDADA</sequence>
<feature type="region of interest" description="Disordered" evidence="1">
    <location>
        <begin position="1"/>
        <end position="154"/>
    </location>
</feature>
<feature type="compositionally biased region" description="Basic and acidic residues" evidence="1">
    <location>
        <begin position="121"/>
        <end position="132"/>
    </location>
</feature>
<dbReference type="CDD" id="cd17467">
    <property type="entry name" value="T3SS_YscP_C"/>
    <property type="match status" value="1"/>
</dbReference>
<dbReference type="OrthoDB" id="7018694at2"/>
<evidence type="ECO:0000256" key="1">
    <source>
        <dbReference type="SAM" id="MobiDB-lite"/>
    </source>
</evidence>
<dbReference type="InterPro" id="IPR013354">
    <property type="entry name" value="T3SS_YscP_C"/>
</dbReference>
<comment type="caution">
    <text evidence="2">The sequence shown here is derived from an EMBL/GenBank/DDBJ whole genome shotgun (WGS) entry which is preliminary data.</text>
</comment>
<dbReference type="AlphaFoldDB" id="A0A2M8HCI0"/>
<accession>A0A2M8HCI0</accession>
<keyword evidence="3" id="KW-1185">Reference proteome</keyword>
<feature type="compositionally biased region" description="Basic and acidic residues" evidence="1">
    <location>
        <begin position="29"/>
        <end position="66"/>
    </location>
</feature>
<evidence type="ECO:0000313" key="2">
    <source>
        <dbReference type="EMBL" id="PJC94269.1"/>
    </source>
</evidence>
<reference evidence="2 3" key="1">
    <citation type="submission" date="2017-11" db="EMBL/GenBank/DDBJ databases">
        <title>Draft genome sequence of environmental isolate Aeromonas lusitania sp. nov. MDC 2473.</title>
        <authorList>
            <person name="Colston S.M."/>
            <person name="Navarro A."/>
            <person name="Martinez-Murcia A.J."/>
            <person name="Graf J."/>
        </authorList>
    </citation>
    <scope>NUCLEOTIDE SEQUENCE [LARGE SCALE GENOMIC DNA]</scope>
    <source>
        <strain evidence="2 3">MDC 2473</strain>
    </source>
</reference>